<dbReference type="SUPFAM" id="SSF53850">
    <property type="entry name" value="Periplasmic binding protein-like II"/>
    <property type="match status" value="1"/>
</dbReference>
<dbReference type="Gene3D" id="3.40.190.10">
    <property type="entry name" value="Periplasmic binding protein-like II"/>
    <property type="match status" value="2"/>
</dbReference>
<dbReference type="EMBL" id="JAEKPD010000001">
    <property type="protein sequence ID" value="MBJ3761479.1"/>
    <property type="molecule type" value="Genomic_DNA"/>
</dbReference>
<dbReference type="InterPro" id="IPR050490">
    <property type="entry name" value="Bact_solute-bd_prot1"/>
</dbReference>
<dbReference type="PANTHER" id="PTHR43649:SF12">
    <property type="entry name" value="DIACETYLCHITOBIOSE BINDING PROTEIN DASA"/>
    <property type="match status" value="1"/>
</dbReference>
<dbReference type="PANTHER" id="PTHR43649">
    <property type="entry name" value="ARABINOSE-BINDING PROTEIN-RELATED"/>
    <property type="match status" value="1"/>
</dbReference>
<comment type="subcellular location">
    <subcellularLocation>
        <location evidence="1">Periplasm</location>
    </subcellularLocation>
</comment>
<proteinExistence type="inferred from homology"/>
<organism evidence="3 4">
    <name type="scientific">Palleronia pontilimi</name>
    <dbReference type="NCBI Taxonomy" id="1964209"/>
    <lineage>
        <taxon>Bacteria</taxon>
        <taxon>Pseudomonadati</taxon>
        <taxon>Pseudomonadota</taxon>
        <taxon>Alphaproteobacteria</taxon>
        <taxon>Rhodobacterales</taxon>
        <taxon>Roseobacteraceae</taxon>
        <taxon>Palleronia</taxon>
    </lineage>
</organism>
<comment type="caution">
    <text evidence="3">The sequence shown here is derived from an EMBL/GenBank/DDBJ whole genome shotgun (WGS) entry which is preliminary data.</text>
</comment>
<sequence length="467" mass="51684">MSPDLPSRRAMLLGGLGAIGLAGTARGDIVGMARHWANRDGRPLVGLVPDGSQANLDAVIADWTHETGIPVALDVVPVDDVHRTMTLGALSDTDQPDFALPATFNIQDLVAARIIASHDQIDARIGRLPVSEPGLYTMGDIVDGERYGLQTDGDVYLMFYRQDMLTDNAARYADRYGHPLTRPSTWPELDRQMAFFHRPASGQYGGALFRTPGYLVWEFWSRMHAKGHLPFDAELHPLLHQDPAVEALEQMIAATAYLHPATASAGLFENWRLFQKQDIYCNIGWGGSQKAFNAPGSRVRGKLVYSRLPGEKREHSSYFNWGWSYVVPQRARSPELGHLFGTFATSQEHSTPAVRAADGYFDPFHAIHYEDPEIQKIYSKPFLEVHKAALAECIPDLYLPGYGTLFAALSRALQNALSGRQSARAALSGASEAWQIAILDQQPHRLAAKWHALLKRYPAEFTEGLDG</sequence>
<protein>
    <submittedName>
        <fullName evidence="3">Extracellular solute-binding protein</fullName>
    </submittedName>
</protein>
<keyword evidence="4" id="KW-1185">Reference proteome</keyword>
<gene>
    <name evidence="3" type="ORF">ILP92_01770</name>
</gene>
<evidence type="ECO:0000256" key="1">
    <source>
        <dbReference type="ARBA" id="ARBA00004418"/>
    </source>
</evidence>
<name>A0A934MFI0_9RHOB</name>
<dbReference type="InterPro" id="IPR006059">
    <property type="entry name" value="SBP"/>
</dbReference>
<dbReference type="GO" id="GO:0042597">
    <property type="term" value="C:periplasmic space"/>
    <property type="evidence" value="ECO:0007669"/>
    <property type="project" value="UniProtKB-SubCell"/>
</dbReference>
<evidence type="ECO:0000313" key="3">
    <source>
        <dbReference type="EMBL" id="MBJ3761479.1"/>
    </source>
</evidence>
<reference evidence="3" key="1">
    <citation type="submission" date="2020-12" db="EMBL/GenBank/DDBJ databases">
        <title>Bacterial taxonomy.</title>
        <authorList>
            <person name="Pan X."/>
        </authorList>
    </citation>
    <scope>NUCLEOTIDE SEQUENCE</scope>
    <source>
        <strain evidence="3">KCTC 52957</strain>
    </source>
</reference>
<accession>A0A934MFI0</accession>
<dbReference type="AlphaFoldDB" id="A0A934MFI0"/>
<dbReference type="Proteomes" id="UP000642488">
    <property type="component" value="Unassembled WGS sequence"/>
</dbReference>
<evidence type="ECO:0000313" key="4">
    <source>
        <dbReference type="Proteomes" id="UP000642488"/>
    </source>
</evidence>
<evidence type="ECO:0000256" key="2">
    <source>
        <dbReference type="ARBA" id="ARBA00008520"/>
    </source>
</evidence>
<dbReference type="RefSeq" id="WP_198914639.1">
    <property type="nucleotide sequence ID" value="NZ_JAEKPD010000001.1"/>
</dbReference>
<comment type="similarity">
    <text evidence="2">Belongs to the bacterial solute-binding protein 1 family.</text>
</comment>
<dbReference type="Pfam" id="PF01547">
    <property type="entry name" value="SBP_bac_1"/>
    <property type="match status" value="1"/>
</dbReference>